<keyword evidence="1" id="KW-0723">Serine/threonine-protein kinase</keyword>
<evidence type="ECO:0000313" key="3">
    <source>
        <dbReference type="EMBL" id="QPI59861.1"/>
    </source>
</evidence>
<reference evidence="3 4" key="1">
    <citation type="submission" date="2020-11" db="EMBL/GenBank/DDBJ databases">
        <title>Complete genome sequence unveiled secondary metabolic potentials in Streptomyces solisilvae HNM0141.</title>
        <authorList>
            <person name="Huang X."/>
        </authorList>
    </citation>
    <scope>NUCLEOTIDE SEQUENCE [LARGE SCALE GENOMIC DNA]</scope>
    <source>
        <strain evidence="3 4">HNM0141</strain>
    </source>
</reference>
<evidence type="ECO:0000313" key="4">
    <source>
        <dbReference type="Proteomes" id="UP000663421"/>
    </source>
</evidence>
<name>A0ABX6WIV4_STRMQ</name>
<evidence type="ECO:0000256" key="1">
    <source>
        <dbReference type="ARBA" id="ARBA00022527"/>
    </source>
</evidence>
<dbReference type="Proteomes" id="UP000663421">
    <property type="component" value="Chromosome"/>
</dbReference>
<keyword evidence="3" id="KW-0547">Nucleotide-binding</keyword>
<keyword evidence="1" id="KW-0418">Kinase</keyword>
<evidence type="ECO:0000259" key="2">
    <source>
        <dbReference type="Pfam" id="PF13581"/>
    </source>
</evidence>
<dbReference type="InterPro" id="IPR003594">
    <property type="entry name" value="HATPase_dom"/>
</dbReference>
<dbReference type="PANTHER" id="PTHR35526:SF3">
    <property type="entry name" value="ANTI-SIGMA-F FACTOR RSBW"/>
    <property type="match status" value="1"/>
</dbReference>
<dbReference type="Gene3D" id="3.30.565.10">
    <property type="entry name" value="Histidine kinase-like ATPase, C-terminal domain"/>
    <property type="match status" value="1"/>
</dbReference>
<dbReference type="GO" id="GO:0005524">
    <property type="term" value="F:ATP binding"/>
    <property type="evidence" value="ECO:0007669"/>
    <property type="project" value="UniProtKB-KW"/>
</dbReference>
<keyword evidence="3" id="KW-0067">ATP-binding</keyword>
<dbReference type="PANTHER" id="PTHR35526">
    <property type="entry name" value="ANTI-SIGMA-F FACTOR RSBW-RELATED"/>
    <property type="match status" value="1"/>
</dbReference>
<keyword evidence="1" id="KW-0808">Transferase</keyword>
<feature type="domain" description="Histidine kinase/HSP90-like ATPase" evidence="2">
    <location>
        <begin position="85"/>
        <end position="187"/>
    </location>
</feature>
<dbReference type="EMBL" id="CP065050">
    <property type="protein sequence ID" value="QPI59861.1"/>
    <property type="molecule type" value="Genomic_DNA"/>
</dbReference>
<proteinExistence type="predicted"/>
<organism evidence="3 4">
    <name type="scientific">Streptomyces malaysiensis</name>
    <dbReference type="NCBI Taxonomy" id="92644"/>
    <lineage>
        <taxon>Bacteria</taxon>
        <taxon>Bacillati</taxon>
        <taxon>Actinomycetota</taxon>
        <taxon>Actinomycetes</taxon>
        <taxon>Kitasatosporales</taxon>
        <taxon>Streptomycetaceae</taxon>
        <taxon>Streptomyces</taxon>
        <taxon>Streptomyces violaceusniger group</taxon>
    </lineage>
</organism>
<dbReference type="Pfam" id="PF13581">
    <property type="entry name" value="HATPase_c_2"/>
    <property type="match status" value="1"/>
</dbReference>
<accession>A0ABX6WIV4</accession>
<dbReference type="InterPro" id="IPR050267">
    <property type="entry name" value="Anti-sigma-factor_SerPK"/>
</dbReference>
<dbReference type="InterPro" id="IPR036890">
    <property type="entry name" value="HATPase_C_sf"/>
</dbReference>
<gene>
    <name evidence="3" type="ORF">I1A49_37660</name>
</gene>
<sequence length="210" mass="22040">MATCNFQSTACNPFVAPVTVGTPSDHGGNACVGTSVGTAQCGNGTVHDAQADERRPLVAPLALPLTPLRTSREQDTHPAYALQLPAVASSVCTVRAAVRERLHALGVGAQVCDDALLVISELVTNVIAHTVSDRVECRLYIGAGHLRLEVEDQIRAHTLPAPRTPDPESQGGRGLLLVGAVSSAWGVKDAPHGPGRIVWAELPSRTEECH</sequence>
<dbReference type="SUPFAM" id="SSF55874">
    <property type="entry name" value="ATPase domain of HSP90 chaperone/DNA topoisomerase II/histidine kinase"/>
    <property type="match status" value="1"/>
</dbReference>
<keyword evidence="4" id="KW-1185">Reference proteome</keyword>
<protein>
    <submittedName>
        <fullName evidence="3">ATP-binding protein</fullName>
    </submittedName>
</protein>
<dbReference type="CDD" id="cd16936">
    <property type="entry name" value="HATPase_RsbW-like"/>
    <property type="match status" value="1"/>
</dbReference>